<evidence type="ECO:0000313" key="2">
    <source>
        <dbReference type="Proteomes" id="UP000799757"/>
    </source>
</evidence>
<accession>A0A6A6XUJ6</accession>
<dbReference type="Proteomes" id="UP000799757">
    <property type="component" value="Unassembled WGS sequence"/>
</dbReference>
<protein>
    <submittedName>
        <fullName evidence="1">Uncharacterized protein</fullName>
    </submittedName>
</protein>
<gene>
    <name evidence="1" type="ORF">K505DRAFT_21042</name>
</gene>
<name>A0A6A6XUJ6_9PLEO</name>
<evidence type="ECO:0000313" key="1">
    <source>
        <dbReference type="EMBL" id="KAF2800241.1"/>
    </source>
</evidence>
<sequence>MCVYQRTEKPPLSPRNAKGICLCTEMRPWRWCMWVLEGRAGGWEYAYCSTSCTLTRVFLVVVGSGLCLTSPSSILFAHCHSY</sequence>
<organism evidence="1 2">
    <name type="scientific">Melanomma pulvis-pyrius CBS 109.77</name>
    <dbReference type="NCBI Taxonomy" id="1314802"/>
    <lineage>
        <taxon>Eukaryota</taxon>
        <taxon>Fungi</taxon>
        <taxon>Dikarya</taxon>
        <taxon>Ascomycota</taxon>
        <taxon>Pezizomycotina</taxon>
        <taxon>Dothideomycetes</taxon>
        <taxon>Pleosporomycetidae</taxon>
        <taxon>Pleosporales</taxon>
        <taxon>Melanommataceae</taxon>
        <taxon>Melanomma</taxon>
    </lineage>
</organism>
<reference evidence="1" key="1">
    <citation type="journal article" date="2020" name="Stud. Mycol.">
        <title>101 Dothideomycetes genomes: a test case for predicting lifestyles and emergence of pathogens.</title>
        <authorList>
            <person name="Haridas S."/>
            <person name="Albert R."/>
            <person name="Binder M."/>
            <person name="Bloem J."/>
            <person name="Labutti K."/>
            <person name="Salamov A."/>
            <person name="Andreopoulos B."/>
            <person name="Baker S."/>
            <person name="Barry K."/>
            <person name="Bills G."/>
            <person name="Bluhm B."/>
            <person name="Cannon C."/>
            <person name="Castanera R."/>
            <person name="Culley D."/>
            <person name="Daum C."/>
            <person name="Ezra D."/>
            <person name="Gonzalez J."/>
            <person name="Henrissat B."/>
            <person name="Kuo A."/>
            <person name="Liang C."/>
            <person name="Lipzen A."/>
            <person name="Lutzoni F."/>
            <person name="Magnuson J."/>
            <person name="Mondo S."/>
            <person name="Nolan M."/>
            <person name="Ohm R."/>
            <person name="Pangilinan J."/>
            <person name="Park H.-J."/>
            <person name="Ramirez L."/>
            <person name="Alfaro M."/>
            <person name="Sun H."/>
            <person name="Tritt A."/>
            <person name="Yoshinaga Y."/>
            <person name="Zwiers L.-H."/>
            <person name="Turgeon B."/>
            <person name="Goodwin S."/>
            <person name="Spatafora J."/>
            <person name="Crous P."/>
            <person name="Grigoriev I."/>
        </authorList>
    </citation>
    <scope>NUCLEOTIDE SEQUENCE</scope>
    <source>
        <strain evidence="1">CBS 109.77</strain>
    </source>
</reference>
<proteinExistence type="predicted"/>
<dbReference type="EMBL" id="MU001751">
    <property type="protein sequence ID" value="KAF2800241.1"/>
    <property type="molecule type" value="Genomic_DNA"/>
</dbReference>
<dbReference type="AlphaFoldDB" id="A0A6A6XUJ6"/>
<keyword evidence="2" id="KW-1185">Reference proteome</keyword>